<evidence type="ECO:0000256" key="1">
    <source>
        <dbReference type="ARBA" id="ARBA00006717"/>
    </source>
</evidence>
<accession>A0AAV5G729</accession>
<comment type="similarity">
    <text evidence="1">Belongs to the phosphoglycerate mutase family. BPG-dependent PGAM subfamily.</text>
</comment>
<dbReference type="Proteomes" id="UP001054925">
    <property type="component" value="Unassembled WGS sequence"/>
</dbReference>
<dbReference type="CDD" id="cd07067">
    <property type="entry name" value="HP_PGM_like"/>
    <property type="match status" value="1"/>
</dbReference>
<name>A0AAV5G729_CORAM</name>
<keyword evidence="4" id="KW-0413">Isomerase</keyword>
<keyword evidence="3" id="KW-0324">Glycolysis</keyword>
<dbReference type="GO" id="GO:0004619">
    <property type="term" value="F:phosphoglycerate mutase activity"/>
    <property type="evidence" value="ECO:0007669"/>
    <property type="project" value="UniProtKB-EC"/>
</dbReference>
<evidence type="ECO:0000256" key="4">
    <source>
        <dbReference type="ARBA" id="ARBA00023235"/>
    </source>
</evidence>
<evidence type="ECO:0000256" key="3">
    <source>
        <dbReference type="ARBA" id="ARBA00023152"/>
    </source>
</evidence>
<dbReference type="PROSITE" id="PS00175">
    <property type="entry name" value="PG_MUTASE"/>
    <property type="match status" value="1"/>
</dbReference>
<reference evidence="7" key="1">
    <citation type="submission" date="2021-12" db="EMBL/GenBank/DDBJ databases">
        <title>Draft genome sequence of Corynebacterium ammoniagenes strain T-723.</title>
        <authorList>
            <person name="Matsuzawa M."/>
            <person name="Hiratani M."/>
            <person name="Abe I."/>
            <person name="Tsuji Y."/>
            <person name="Nakamura J."/>
        </authorList>
    </citation>
    <scope>NUCLEOTIDE SEQUENCE</scope>
    <source>
        <strain evidence="7">T-723</strain>
    </source>
</reference>
<dbReference type="Pfam" id="PF00300">
    <property type="entry name" value="His_Phos_1"/>
    <property type="match status" value="1"/>
</dbReference>
<feature type="active site" description="Tele-phosphohistidine intermediate" evidence="5">
    <location>
        <position position="10"/>
    </location>
</feature>
<dbReference type="InterPro" id="IPR005952">
    <property type="entry name" value="Phosphogly_mut1"/>
</dbReference>
<dbReference type="PANTHER" id="PTHR11931">
    <property type="entry name" value="PHOSPHOGLYCERATE MUTASE"/>
    <property type="match status" value="1"/>
</dbReference>
<sequence>MSRRLILIRHGQTVYNATGRMQGHLDTQLSDEGVRQAESAGRLLEDQGITRIIASDLSRARVTAEIVGKRLGLDVHADERLRETNLGEWQGKTSTEVDVEYPGARAIWRHDPTWAPPGGESRVEVAQRARPVIDELMREYMEWDDNTVLVVAHGGAIAALTCHLIALHSNQYQLLSGLKNTHWAQLTARPAFDPQQPHAPVQFTADNVEGANWYFDGWNMGALVVGGSGADT</sequence>
<protein>
    <recommendedName>
        <fullName evidence="2">phosphoglycerate mutase (2,3-diphosphoglycerate-dependent)</fullName>
        <ecNumber evidence="2">5.4.2.11</ecNumber>
    </recommendedName>
</protein>
<dbReference type="AlphaFoldDB" id="A0AAV5G729"/>
<evidence type="ECO:0000313" key="7">
    <source>
        <dbReference type="EMBL" id="GJN41925.1"/>
    </source>
</evidence>
<evidence type="ECO:0000256" key="5">
    <source>
        <dbReference type="PIRSR" id="PIRSR613078-1"/>
    </source>
</evidence>
<feature type="binding site" evidence="6">
    <location>
        <begin position="9"/>
        <end position="16"/>
    </location>
    <ligand>
        <name>substrate</name>
    </ligand>
</feature>
<dbReference type="InterPro" id="IPR013078">
    <property type="entry name" value="His_Pase_superF_clade-1"/>
</dbReference>
<evidence type="ECO:0000256" key="2">
    <source>
        <dbReference type="ARBA" id="ARBA00012028"/>
    </source>
</evidence>
<dbReference type="GO" id="GO:0006096">
    <property type="term" value="P:glycolytic process"/>
    <property type="evidence" value="ECO:0007669"/>
    <property type="project" value="UniProtKB-KW"/>
</dbReference>
<comment type="caution">
    <text evidence="7">The sequence shown here is derived from an EMBL/GenBank/DDBJ whole genome shotgun (WGS) entry which is preliminary data.</text>
</comment>
<dbReference type="SUPFAM" id="SSF53254">
    <property type="entry name" value="Phosphoglycerate mutase-like"/>
    <property type="match status" value="1"/>
</dbReference>
<dbReference type="InterPro" id="IPR001345">
    <property type="entry name" value="PG/BPGM_mutase_AS"/>
</dbReference>
<feature type="binding site" evidence="6">
    <location>
        <position position="59"/>
    </location>
    <ligand>
        <name>substrate</name>
    </ligand>
</feature>
<evidence type="ECO:0000256" key="6">
    <source>
        <dbReference type="PIRSR" id="PIRSR613078-2"/>
    </source>
</evidence>
<dbReference type="EMBL" id="BQKK01000001">
    <property type="protein sequence ID" value="GJN41925.1"/>
    <property type="molecule type" value="Genomic_DNA"/>
</dbReference>
<proteinExistence type="inferred from homology"/>
<dbReference type="Gene3D" id="3.40.50.1240">
    <property type="entry name" value="Phosphoglycerate mutase-like"/>
    <property type="match status" value="1"/>
</dbReference>
<dbReference type="InterPro" id="IPR029033">
    <property type="entry name" value="His_PPase_superfam"/>
</dbReference>
<dbReference type="RefSeq" id="WP_003849396.1">
    <property type="nucleotide sequence ID" value="NZ_BQKK01000001.1"/>
</dbReference>
<dbReference type="EC" id="5.4.2.11" evidence="2"/>
<evidence type="ECO:0000313" key="8">
    <source>
        <dbReference type="Proteomes" id="UP001054925"/>
    </source>
</evidence>
<feature type="active site" description="Proton donor/acceptor" evidence="5">
    <location>
        <position position="83"/>
    </location>
</feature>
<organism evidence="7 8">
    <name type="scientific">Corynebacterium ammoniagenes</name>
    <name type="common">Brevibacterium ammoniagenes</name>
    <dbReference type="NCBI Taxonomy" id="1697"/>
    <lineage>
        <taxon>Bacteria</taxon>
        <taxon>Bacillati</taxon>
        <taxon>Actinomycetota</taxon>
        <taxon>Actinomycetes</taxon>
        <taxon>Mycobacteriales</taxon>
        <taxon>Corynebacteriaceae</taxon>
        <taxon>Corynebacterium</taxon>
    </lineage>
</organism>
<dbReference type="SMART" id="SM00855">
    <property type="entry name" value="PGAM"/>
    <property type="match status" value="1"/>
</dbReference>
<gene>
    <name evidence="7" type="ORF">CAT723_04040</name>
</gene>